<dbReference type="GO" id="GO:0005829">
    <property type="term" value="C:cytosol"/>
    <property type="evidence" value="ECO:0007669"/>
    <property type="project" value="TreeGrafter"/>
</dbReference>
<dbReference type="NCBIfam" id="TIGR00460">
    <property type="entry name" value="fmt"/>
    <property type="match status" value="1"/>
</dbReference>
<dbReference type="InterPro" id="IPR002376">
    <property type="entry name" value="Formyl_transf_N"/>
</dbReference>
<feature type="domain" description="Formyl transferase C-terminal" evidence="10">
    <location>
        <begin position="209"/>
        <end position="305"/>
    </location>
</feature>
<organism evidence="11 12">
    <name type="scientific">Desulforhopalus singaporensis</name>
    <dbReference type="NCBI Taxonomy" id="91360"/>
    <lineage>
        <taxon>Bacteria</taxon>
        <taxon>Pseudomonadati</taxon>
        <taxon>Thermodesulfobacteriota</taxon>
        <taxon>Desulfobulbia</taxon>
        <taxon>Desulfobulbales</taxon>
        <taxon>Desulfocapsaceae</taxon>
        <taxon>Desulforhopalus</taxon>
    </lineage>
</organism>
<evidence type="ECO:0000256" key="2">
    <source>
        <dbReference type="ARBA" id="ARBA00010699"/>
    </source>
</evidence>
<dbReference type="InterPro" id="IPR041711">
    <property type="entry name" value="Met-tRNA-FMT_N"/>
</dbReference>
<dbReference type="InterPro" id="IPR011034">
    <property type="entry name" value="Formyl_transferase-like_C_sf"/>
</dbReference>
<dbReference type="InterPro" id="IPR005794">
    <property type="entry name" value="Fmt"/>
</dbReference>
<evidence type="ECO:0000256" key="6">
    <source>
        <dbReference type="ARBA" id="ARBA00022917"/>
    </source>
</evidence>
<dbReference type="Gene3D" id="3.40.50.170">
    <property type="entry name" value="Formyl transferase, N-terminal domain"/>
    <property type="match status" value="1"/>
</dbReference>
<evidence type="ECO:0000256" key="1">
    <source>
        <dbReference type="ARBA" id="ARBA00002606"/>
    </source>
</evidence>
<dbReference type="OrthoDB" id="9802815at2"/>
<sequence>MPTQPLRVIFMGTPDFAAAILKALIDSPDEVVAVVTQPDKAKGRGKNLSPPPVKEVALEADIPVLQPAKIKTEEFRNGLQSYQPDIIVVAAYGRILPKSLLELAPMGCINVHGSLLPKYRGAAPIQWSVINGEQEVGVTIIQMNEGMDTGDMLLTAKLTPDSEETAGSLFGKLSELGSKVLLKSIRGLKEGAITPTPQDDTCATLAPMLKKSDGLIDWTKDAKTVECLIRGLDPWPSAFCFLNTKRLRLFRPEVIHKDSGSEPGTLLQADKSGLVIACGSNSLRIREIQPEGKKRMSVEAFLCGCSLTPGMTLGSAAEETGR</sequence>
<evidence type="ECO:0000313" key="11">
    <source>
        <dbReference type="EMBL" id="SDP21761.1"/>
    </source>
</evidence>
<dbReference type="Pfam" id="PF02911">
    <property type="entry name" value="Formyl_trans_C"/>
    <property type="match status" value="1"/>
</dbReference>
<dbReference type="SUPFAM" id="SSF53328">
    <property type="entry name" value="Formyltransferase"/>
    <property type="match status" value="1"/>
</dbReference>
<proteinExistence type="inferred from homology"/>
<dbReference type="InterPro" id="IPR044135">
    <property type="entry name" value="Met-tRNA-FMT_C"/>
</dbReference>
<dbReference type="HAMAP" id="MF_00182">
    <property type="entry name" value="Formyl_trans"/>
    <property type="match status" value="1"/>
</dbReference>
<dbReference type="InterPro" id="IPR037022">
    <property type="entry name" value="Formyl_trans_C_sf"/>
</dbReference>
<dbReference type="PANTHER" id="PTHR11138">
    <property type="entry name" value="METHIONYL-TRNA FORMYLTRANSFERASE"/>
    <property type="match status" value="1"/>
</dbReference>
<keyword evidence="6 8" id="KW-0648">Protein biosynthesis</keyword>
<name>A0A1H0QWU9_9BACT</name>
<dbReference type="InterPro" id="IPR005793">
    <property type="entry name" value="Formyl_trans_C"/>
</dbReference>
<keyword evidence="5 8" id="KW-0808">Transferase</keyword>
<comment type="similarity">
    <text evidence="2 8">Belongs to the Fmt family.</text>
</comment>
<evidence type="ECO:0000259" key="10">
    <source>
        <dbReference type="Pfam" id="PF02911"/>
    </source>
</evidence>
<feature type="domain" description="Formyl transferase N-terminal" evidence="9">
    <location>
        <begin position="7"/>
        <end position="183"/>
    </location>
</feature>
<dbReference type="EC" id="2.1.2.9" evidence="3 8"/>
<dbReference type="AlphaFoldDB" id="A0A1H0QWU9"/>
<dbReference type="Pfam" id="PF00551">
    <property type="entry name" value="Formyl_trans_N"/>
    <property type="match status" value="1"/>
</dbReference>
<evidence type="ECO:0000256" key="4">
    <source>
        <dbReference type="ARBA" id="ARBA00016014"/>
    </source>
</evidence>
<gene>
    <name evidence="8" type="primary">fmt</name>
    <name evidence="11" type="ORF">SAMN05660330_02109</name>
</gene>
<feature type="binding site" evidence="8">
    <location>
        <begin position="114"/>
        <end position="117"/>
    </location>
    <ligand>
        <name>(6S)-5,6,7,8-tetrahydrofolate</name>
        <dbReference type="ChEBI" id="CHEBI:57453"/>
    </ligand>
</feature>
<dbReference type="CDD" id="cd08704">
    <property type="entry name" value="Met_tRNA_FMT_C"/>
    <property type="match status" value="1"/>
</dbReference>
<dbReference type="RefSeq" id="WP_092222577.1">
    <property type="nucleotide sequence ID" value="NZ_FNJI01000013.1"/>
</dbReference>
<keyword evidence="12" id="KW-1185">Reference proteome</keyword>
<dbReference type="InterPro" id="IPR036477">
    <property type="entry name" value="Formyl_transf_N_sf"/>
</dbReference>
<evidence type="ECO:0000256" key="8">
    <source>
        <dbReference type="HAMAP-Rule" id="MF_00182"/>
    </source>
</evidence>
<dbReference type="STRING" id="91360.SAMN05660330_02109"/>
<accession>A0A1H0QWU9</accession>
<dbReference type="CDD" id="cd08646">
    <property type="entry name" value="FMT_core_Met-tRNA-FMT_N"/>
    <property type="match status" value="1"/>
</dbReference>
<dbReference type="EMBL" id="FNJI01000013">
    <property type="protein sequence ID" value="SDP21761.1"/>
    <property type="molecule type" value="Genomic_DNA"/>
</dbReference>
<dbReference type="GO" id="GO:0004479">
    <property type="term" value="F:methionyl-tRNA formyltransferase activity"/>
    <property type="evidence" value="ECO:0007669"/>
    <property type="project" value="UniProtKB-UniRule"/>
</dbReference>
<evidence type="ECO:0000313" key="12">
    <source>
        <dbReference type="Proteomes" id="UP000199073"/>
    </source>
</evidence>
<evidence type="ECO:0000256" key="5">
    <source>
        <dbReference type="ARBA" id="ARBA00022679"/>
    </source>
</evidence>
<comment type="catalytic activity">
    <reaction evidence="7 8">
        <text>L-methionyl-tRNA(fMet) + (6R)-10-formyltetrahydrofolate = N-formyl-L-methionyl-tRNA(fMet) + (6S)-5,6,7,8-tetrahydrofolate + H(+)</text>
        <dbReference type="Rhea" id="RHEA:24380"/>
        <dbReference type="Rhea" id="RHEA-COMP:9952"/>
        <dbReference type="Rhea" id="RHEA-COMP:9953"/>
        <dbReference type="ChEBI" id="CHEBI:15378"/>
        <dbReference type="ChEBI" id="CHEBI:57453"/>
        <dbReference type="ChEBI" id="CHEBI:78530"/>
        <dbReference type="ChEBI" id="CHEBI:78844"/>
        <dbReference type="ChEBI" id="CHEBI:195366"/>
        <dbReference type="EC" id="2.1.2.9"/>
    </reaction>
</comment>
<reference evidence="11 12" key="1">
    <citation type="submission" date="2016-10" db="EMBL/GenBank/DDBJ databases">
        <authorList>
            <person name="de Groot N.N."/>
        </authorList>
    </citation>
    <scope>NUCLEOTIDE SEQUENCE [LARGE SCALE GENOMIC DNA]</scope>
    <source>
        <strain evidence="11 12">DSM 12130</strain>
    </source>
</reference>
<dbReference type="Gene3D" id="3.10.25.10">
    <property type="entry name" value="Formyl transferase, C-terminal domain"/>
    <property type="match status" value="1"/>
</dbReference>
<dbReference type="PANTHER" id="PTHR11138:SF5">
    <property type="entry name" value="METHIONYL-TRNA FORMYLTRANSFERASE, MITOCHONDRIAL"/>
    <property type="match status" value="1"/>
</dbReference>
<evidence type="ECO:0000256" key="3">
    <source>
        <dbReference type="ARBA" id="ARBA00012261"/>
    </source>
</evidence>
<comment type="function">
    <text evidence="1 8">Attaches a formyl group to the free amino group of methionyl-tRNA(fMet). The formyl group appears to play a dual role in the initiator identity of N-formylmethionyl-tRNA by promoting its recognition by IF2 and preventing the misappropriation of this tRNA by the elongation apparatus.</text>
</comment>
<evidence type="ECO:0000259" key="9">
    <source>
        <dbReference type="Pfam" id="PF00551"/>
    </source>
</evidence>
<protein>
    <recommendedName>
        <fullName evidence="4 8">Methionyl-tRNA formyltransferase</fullName>
        <ecNumber evidence="3 8">2.1.2.9</ecNumber>
    </recommendedName>
</protein>
<dbReference type="Proteomes" id="UP000199073">
    <property type="component" value="Unassembled WGS sequence"/>
</dbReference>
<evidence type="ECO:0000256" key="7">
    <source>
        <dbReference type="ARBA" id="ARBA00048558"/>
    </source>
</evidence>
<dbReference type="SUPFAM" id="SSF50486">
    <property type="entry name" value="FMT C-terminal domain-like"/>
    <property type="match status" value="1"/>
</dbReference>